<evidence type="ECO:0000256" key="2">
    <source>
        <dbReference type="ARBA" id="ARBA00022475"/>
    </source>
</evidence>
<keyword evidence="2" id="KW-1003">Cell membrane</keyword>
<organism evidence="8 9">
    <name type="scientific">Halobacteriovorax vibrionivorans</name>
    <dbReference type="NCBI Taxonomy" id="2152716"/>
    <lineage>
        <taxon>Bacteria</taxon>
        <taxon>Pseudomonadati</taxon>
        <taxon>Bdellovibrionota</taxon>
        <taxon>Bacteriovoracia</taxon>
        <taxon>Bacteriovoracales</taxon>
        <taxon>Halobacteriovoraceae</taxon>
        <taxon>Halobacteriovorax</taxon>
    </lineage>
</organism>
<feature type="transmembrane region" description="Helical" evidence="6">
    <location>
        <begin position="267"/>
        <end position="289"/>
    </location>
</feature>
<evidence type="ECO:0000256" key="5">
    <source>
        <dbReference type="ARBA" id="ARBA00023136"/>
    </source>
</evidence>
<sequence length="296" mass="32758">MSFFIELLGRNGMIAFIGLIFFLFCYRYSVGIFDLIEKQTFGTRTYILEKFELLFIDVKPEHVTYALLALSFGLGTLTLLIFGVFGKWGIGAFVGLILGFIGFKAPKPIVDYMVNKRVTDYQNQMVDGLTLLSNGLRAGLSVPQALGMVVDEMPPPISQEFGVILQQNRVGVTLEECFENLAARVPTQDNDMFVSSVNILRETGGNLAEVFDTIVSVIRERIRLKQKIDTATAQGKFQGLTIAAMPFVILAIFSSNDPSLLPKMFSTPIGIVLFVVACILDGIGTYIILQIVKIKE</sequence>
<evidence type="ECO:0000313" key="9">
    <source>
        <dbReference type="Proteomes" id="UP000443582"/>
    </source>
</evidence>
<evidence type="ECO:0000256" key="3">
    <source>
        <dbReference type="ARBA" id="ARBA00022692"/>
    </source>
</evidence>
<keyword evidence="5 6" id="KW-0472">Membrane</keyword>
<dbReference type="RefSeq" id="WP_114706181.1">
    <property type="nucleotide sequence ID" value="NZ_QDKL01000001.1"/>
</dbReference>
<dbReference type="Proteomes" id="UP000443582">
    <property type="component" value="Unassembled WGS sequence"/>
</dbReference>
<feature type="domain" description="Type II secretion system protein GspF" evidence="7">
    <location>
        <begin position="129"/>
        <end position="253"/>
    </location>
</feature>
<dbReference type="EMBL" id="QDKL01000001">
    <property type="protein sequence ID" value="RZF23234.1"/>
    <property type="molecule type" value="Genomic_DNA"/>
</dbReference>
<keyword evidence="9" id="KW-1185">Reference proteome</keyword>
<comment type="subcellular location">
    <subcellularLocation>
        <location evidence="1">Cell membrane</location>
        <topology evidence="1">Multi-pass membrane protein</topology>
    </subcellularLocation>
</comment>
<dbReference type="Gene3D" id="1.20.81.30">
    <property type="entry name" value="Type II secretion system (T2SS), domain F"/>
    <property type="match status" value="1"/>
</dbReference>
<protein>
    <recommendedName>
        <fullName evidence="7">Type II secretion system protein GspF domain-containing protein</fullName>
    </recommendedName>
</protein>
<evidence type="ECO:0000256" key="1">
    <source>
        <dbReference type="ARBA" id="ARBA00004651"/>
    </source>
</evidence>
<accession>A0ABY0IJS8</accession>
<evidence type="ECO:0000259" key="7">
    <source>
        <dbReference type="Pfam" id="PF00482"/>
    </source>
</evidence>
<keyword evidence="4 6" id="KW-1133">Transmembrane helix</keyword>
<gene>
    <name evidence="8" type="ORF">DAY19_05550</name>
</gene>
<feature type="transmembrane region" description="Helical" evidence="6">
    <location>
        <begin position="237"/>
        <end position="255"/>
    </location>
</feature>
<keyword evidence="3 6" id="KW-0812">Transmembrane</keyword>
<comment type="caution">
    <text evidence="8">The sequence shown here is derived from an EMBL/GenBank/DDBJ whole genome shotgun (WGS) entry which is preliminary data.</text>
</comment>
<evidence type="ECO:0000313" key="8">
    <source>
        <dbReference type="EMBL" id="RZF23234.1"/>
    </source>
</evidence>
<feature type="transmembrane region" description="Helical" evidence="6">
    <location>
        <begin position="12"/>
        <end position="36"/>
    </location>
</feature>
<evidence type="ECO:0000256" key="6">
    <source>
        <dbReference type="SAM" id="Phobius"/>
    </source>
</evidence>
<name>A0ABY0IJS8_9BACT</name>
<reference evidence="9" key="1">
    <citation type="journal article" date="2019" name="Int. J. Syst. Evol. Microbiol.">
        <title>Halobacteriovorax valvorus sp. nov., a novel prokaryotic predator isolated from coastal seawater of China.</title>
        <authorList>
            <person name="Chen M.-X."/>
        </authorList>
    </citation>
    <scope>NUCLEOTIDE SEQUENCE [LARGE SCALE GENOMIC DNA]</scope>
    <source>
        <strain evidence="9">BL9</strain>
    </source>
</reference>
<dbReference type="PANTHER" id="PTHR35007">
    <property type="entry name" value="INTEGRAL MEMBRANE PROTEIN-RELATED"/>
    <property type="match status" value="1"/>
</dbReference>
<feature type="transmembrane region" description="Helical" evidence="6">
    <location>
        <begin position="88"/>
        <end position="106"/>
    </location>
</feature>
<proteinExistence type="predicted"/>
<dbReference type="InterPro" id="IPR042094">
    <property type="entry name" value="T2SS_GspF_sf"/>
</dbReference>
<dbReference type="InterPro" id="IPR018076">
    <property type="entry name" value="T2SS_GspF_dom"/>
</dbReference>
<evidence type="ECO:0000256" key="4">
    <source>
        <dbReference type="ARBA" id="ARBA00022989"/>
    </source>
</evidence>
<dbReference type="Pfam" id="PF00482">
    <property type="entry name" value="T2SSF"/>
    <property type="match status" value="1"/>
</dbReference>
<dbReference type="PANTHER" id="PTHR35007:SF1">
    <property type="entry name" value="PILUS ASSEMBLY PROTEIN"/>
    <property type="match status" value="1"/>
</dbReference>